<reference evidence="2 3" key="1">
    <citation type="submission" date="2022-11" db="EMBL/GenBank/DDBJ databases">
        <title>Minimal conservation of predation-associated metabolite biosynthetic gene clusters underscores biosynthetic potential of Myxococcota including descriptions for ten novel species: Archangium lansinium sp. nov., Myxococcus landrumus sp. nov., Nannocystis bai.</title>
        <authorList>
            <person name="Ahearne A."/>
            <person name="Stevens C."/>
            <person name="Dowd S."/>
        </authorList>
    </citation>
    <scope>NUCLEOTIDE SEQUENCE [LARGE SCALE GENOMIC DNA]</scope>
    <source>
        <strain evidence="2 3">NCWAL01</strain>
    </source>
</reference>
<name>A0ABT5CZS4_9BACT</name>
<sequence>MTRKVDWDPIRTLEKQVLERGEPLELSDDVQALLRRSAREVAIPTEDVKQALRSPRSATALLRKIRQRLNAGSRRLGNAQSRAYRLRDAGNLDGARKAMEAVSAVEVVPFYRELAANMISNLGRLQKVAKTGRVDPKLSEHSQLLILLHRLDQGKPLNLTMGMRAFLHHAASEVAISQAETKEALANPKSAGALLQKIVERRQKGTKRLTRALVRMMALRDAGDLEGARQQMRDLLAVEVVPRFRRAAEENLAGLDAP</sequence>
<keyword evidence="3" id="KW-1185">Reference proteome</keyword>
<dbReference type="RefSeq" id="WP_272134046.1">
    <property type="nucleotide sequence ID" value="NZ_JAQNDM010000001.1"/>
</dbReference>
<protein>
    <submittedName>
        <fullName evidence="2">DUSAM domain-containing protein</fullName>
    </submittedName>
</protein>
<dbReference type="Proteomes" id="UP001221838">
    <property type="component" value="Unassembled WGS sequence"/>
</dbReference>
<gene>
    <name evidence="2" type="ORF">POL68_00425</name>
</gene>
<dbReference type="InterPro" id="IPR011753">
    <property type="entry name" value="DUSAM_dom"/>
</dbReference>
<dbReference type="NCBIfam" id="TIGR02267">
    <property type="entry name" value="DUSAM domain"/>
    <property type="match status" value="2"/>
</dbReference>
<proteinExistence type="predicted"/>
<dbReference type="EMBL" id="JAQNDM010000001">
    <property type="protein sequence ID" value="MDC0706927.1"/>
    <property type="molecule type" value="Genomic_DNA"/>
</dbReference>
<comment type="caution">
    <text evidence="2">The sequence shown here is derived from an EMBL/GenBank/DDBJ whole genome shotgun (WGS) entry which is preliminary data.</text>
</comment>
<evidence type="ECO:0000313" key="2">
    <source>
        <dbReference type="EMBL" id="MDC0706927.1"/>
    </source>
</evidence>
<evidence type="ECO:0000313" key="3">
    <source>
        <dbReference type="Proteomes" id="UP001221838"/>
    </source>
</evidence>
<accession>A0ABT5CZS4</accession>
<feature type="domain" description="DUSAM" evidence="1">
    <location>
        <begin position="6"/>
        <end position="120"/>
    </location>
</feature>
<feature type="domain" description="DUSAM" evidence="1">
    <location>
        <begin position="142"/>
        <end position="255"/>
    </location>
</feature>
<organism evidence="2 3">
    <name type="scientific">Stigmatella ashevillensis</name>
    <dbReference type="NCBI Taxonomy" id="2995309"/>
    <lineage>
        <taxon>Bacteria</taxon>
        <taxon>Pseudomonadati</taxon>
        <taxon>Myxococcota</taxon>
        <taxon>Myxococcia</taxon>
        <taxon>Myxococcales</taxon>
        <taxon>Cystobacterineae</taxon>
        <taxon>Archangiaceae</taxon>
        <taxon>Stigmatella</taxon>
    </lineage>
</organism>
<evidence type="ECO:0000259" key="1">
    <source>
        <dbReference type="Pfam" id="PF09543"/>
    </source>
</evidence>
<dbReference type="Pfam" id="PF09543">
    <property type="entry name" value="DUF2379"/>
    <property type="match status" value="2"/>
</dbReference>